<evidence type="ECO:0000313" key="1">
    <source>
        <dbReference type="EMBL" id="MFC5057026.1"/>
    </source>
</evidence>
<dbReference type="EMBL" id="JBHSJB010000025">
    <property type="protein sequence ID" value="MFC5057026.1"/>
    <property type="molecule type" value="Genomic_DNA"/>
</dbReference>
<evidence type="ECO:0000313" key="2">
    <source>
        <dbReference type="Proteomes" id="UP001595833"/>
    </source>
</evidence>
<dbReference type="RefSeq" id="WP_344039071.1">
    <property type="nucleotide sequence ID" value="NZ_BAAAKE010000014.1"/>
</dbReference>
<sequence>MTGKDIEQILTEITLRTDETVRLGPITARLTSDLEKPSFLGILSRTAHVPSCHEPDFELFCLRGDNFSVHKKELSGLVDSSSRARYFMQGYYTIGHFGPAIHLISRGRRLYVVGTSLERVVWPYLVKRIMLEYAVDRGMTLLKGGAFLIGSGATLVIGHRGAGKTVFLTWMCRHGARFVSNSLLLVNRGRVTGVASLMRIRPGPTLEALTAQVQQSPGLADGEFVVDPEDLFVVASPDPTPVRNLCFVDFSPRSSNQLEVLDKQRALDLAEQFALGINVYHLAEDLLDLRGGEVPRFAADYAAQKAQLAHLVASCRNFHIRSDVTDPAQRQDLFDLLGG</sequence>
<accession>A0ABV9Y8U8</accession>
<protein>
    <submittedName>
        <fullName evidence="1">Uncharacterized protein</fullName>
    </submittedName>
</protein>
<gene>
    <name evidence="1" type="ORF">ACFPFM_25170</name>
</gene>
<keyword evidence="2" id="KW-1185">Reference proteome</keyword>
<proteinExistence type="predicted"/>
<comment type="caution">
    <text evidence="1">The sequence shown here is derived from an EMBL/GenBank/DDBJ whole genome shotgun (WGS) entry which is preliminary data.</text>
</comment>
<name>A0ABV9Y8U8_9PSEU</name>
<dbReference type="Proteomes" id="UP001595833">
    <property type="component" value="Unassembled WGS sequence"/>
</dbReference>
<organism evidence="1 2">
    <name type="scientific">Saccharothrix xinjiangensis</name>
    <dbReference type="NCBI Taxonomy" id="204798"/>
    <lineage>
        <taxon>Bacteria</taxon>
        <taxon>Bacillati</taxon>
        <taxon>Actinomycetota</taxon>
        <taxon>Actinomycetes</taxon>
        <taxon>Pseudonocardiales</taxon>
        <taxon>Pseudonocardiaceae</taxon>
        <taxon>Saccharothrix</taxon>
    </lineage>
</organism>
<reference evidence="2" key="1">
    <citation type="journal article" date="2019" name="Int. J. Syst. Evol. Microbiol.">
        <title>The Global Catalogue of Microorganisms (GCM) 10K type strain sequencing project: providing services to taxonomists for standard genome sequencing and annotation.</title>
        <authorList>
            <consortium name="The Broad Institute Genomics Platform"/>
            <consortium name="The Broad Institute Genome Sequencing Center for Infectious Disease"/>
            <person name="Wu L."/>
            <person name="Ma J."/>
        </authorList>
    </citation>
    <scope>NUCLEOTIDE SEQUENCE [LARGE SCALE GENOMIC DNA]</scope>
    <source>
        <strain evidence="2">KCTC 12848</strain>
    </source>
</reference>